<dbReference type="InterPro" id="IPR004872">
    <property type="entry name" value="Lipoprotein_NlpA"/>
</dbReference>
<dbReference type="EMBL" id="QLZR01000001">
    <property type="protein sequence ID" value="RAZ80987.1"/>
    <property type="molecule type" value="Genomic_DNA"/>
</dbReference>
<keyword evidence="4" id="KW-0472">Membrane</keyword>
<dbReference type="PANTHER" id="PTHR30429">
    <property type="entry name" value="D-METHIONINE-BINDING LIPOPROTEIN METQ"/>
    <property type="match status" value="1"/>
</dbReference>
<evidence type="ECO:0000256" key="4">
    <source>
        <dbReference type="ARBA" id="ARBA00023136"/>
    </source>
</evidence>
<evidence type="ECO:0008006" key="9">
    <source>
        <dbReference type="Google" id="ProtNLM"/>
    </source>
</evidence>
<comment type="similarity">
    <text evidence="2">Belongs to the NlpA lipoprotein family.</text>
</comment>
<accession>A0A365L6W1</accession>
<reference evidence="7 8" key="1">
    <citation type="submission" date="2018-06" db="EMBL/GenBank/DDBJ databases">
        <title>The draft genome sequences of strains SCU63 and S1.</title>
        <authorList>
            <person name="Gan L."/>
        </authorList>
    </citation>
    <scope>NUCLEOTIDE SEQUENCE [LARGE SCALE GENOMIC DNA]</scope>
    <source>
        <strain evidence="7 8">SCU63</strain>
    </source>
</reference>
<name>A0A365L6W1_9BACL</name>
<dbReference type="AlphaFoldDB" id="A0A365L6W1"/>
<keyword evidence="3" id="KW-0732">Signal</keyword>
<comment type="caution">
    <text evidence="7">The sequence shown here is derived from an EMBL/GenBank/DDBJ whole genome shotgun (WGS) entry which is preliminary data.</text>
</comment>
<dbReference type="Proteomes" id="UP000251002">
    <property type="component" value="Unassembled WGS sequence"/>
</dbReference>
<dbReference type="PROSITE" id="PS51257">
    <property type="entry name" value="PROKAR_LIPOPROTEIN"/>
    <property type="match status" value="1"/>
</dbReference>
<dbReference type="Pfam" id="PF03180">
    <property type="entry name" value="Lipoprotein_9"/>
    <property type="match status" value="1"/>
</dbReference>
<evidence type="ECO:0000256" key="3">
    <source>
        <dbReference type="ARBA" id="ARBA00022729"/>
    </source>
</evidence>
<sequence>MKKLGLVLTLAALTLAGCGEENTTSGTGGTAEASKEVTLGSTAGPYSDMLSKAIVPALEEKGYTVKTVEFSDYIQPNVALNSGDLDANLFQHTIYLENFETENNMDLEGLISVPTAPMGIYSNKYDSLESIEEGATIAIPNDPVNAARAFLILEDEGLITLNPDAEVLKVSEKDIEDNIKNLEFQPIEAGQLPRAVEGSDLAAVPGNFALASSMNLLDALVLENMPDEYRNVVAVKAENKDGQLAEDLIEIVESEEFEQTIDEEFEGFGKPGWMTE</sequence>
<dbReference type="RefSeq" id="WP_112221413.1">
    <property type="nucleotide sequence ID" value="NZ_CP047673.1"/>
</dbReference>
<evidence type="ECO:0000256" key="2">
    <source>
        <dbReference type="ARBA" id="ARBA00008973"/>
    </source>
</evidence>
<dbReference type="PANTHER" id="PTHR30429:SF0">
    <property type="entry name" value="METHIONINE-BINDING LIPOPROTEIN METQ"/>
    <property type="match status" value="1"/>
</dbReference>
<keyword evidence="5" id="KW-0564">Palmitate</keyword>
<gene>
    <name evidence="7" type="ORF">DP120_01485</name>
</gene>
<dbReference type="Gene3D" id="3.40.190.10">
    <property type="entry name" value="Periplasmic binding protein-like II"/>
    <property type="match status" value="2"/>
</dbReference>
<protein>
    <recommendedName>
        <fullName evidence="9">Lipoprotein</fullName>
    </recommendedName>
</protein>
<keyword evidence="8" id="KW-1185">Reference proteome</keyword>
<organism evidence="7 8">
    <name type="scientific">Planococcus halotolerans</name>
    <dbReference type="NCBI Taxonomy" id="2233542"/>
    <lineage>
        <taxon>Bacteria</taxon>
        <taxon>Bacillati</taxon>
        <taxon>Bacillota</taxon>
        <taxon>Bacilli</taxon>
        <taxon>Bacillales</taxon>
        <taxon>Caryophanaceae</taxon>
        <taxon>Planococcus</taxon>
    </lineage>
</organism>
<keyword evidence="6" id="KW-0449">Lipoprotein</keyword>
<proteinExistence type="inferred from homology"/>
<evidence type="ECO:0000256" key="6">
    <source>
        <dbReference type="ARBA" id="ARBA00023288"/>
    </source>
</evidence>
<dbReference type="GO" id="GO:0016020">
    <property type="term" value="C:membrane"/>
    <property type="evidence" value="ECO:0007669"/>
    <property type="project" value="UniProtKB-SubCell"/>
</dbReference>
<evidence type="ECO:0000256" key="1">
    <source>
        <dbReference type="ARBA" id="ARBA00004635"/>
    </source>
</evidence>
<comment type="subcellular location">
    <subcellularLocation>
        <location evidence="1">Membrane</location>
        <topology evidence="1">Lipid-anchor</topology>
    </subcellularLocation>
</comment>
<evidence type="ECO:0000313" key="7">
    <source>
        <dbReference type="EMBL" id="RAZ80987.1"/>
    </source>
</evidence>
<dbReference type="SUPFAM" id="SSF53850">
    <property type="entry name" value="Periplasmic binding protein-like II"/>
    <property type="match status" value="1"/>
</dbReference>
<evidence type="ECO:0000256" key="5">
    <source>
        <dbReference type="ARBA" id="ARBA00023139"/>
    </source>
</evidence>
<evidence type="ECO:0000313" key="8">
    <source>
        <dbReference type="Proteomes" id="UP000251002"/>
    </source>
</evidence>